<dbReference type="SUPFAM" id="SSF90123">
    <property type="entry name" value="ABC transporter transmembrane region"/>
    <property type="match status" value="2"/>
</dbReference>
<evidence type="ECO:0000313" key="15">
    <source>
        <dbReference type="EMBL" id="CBY19586.1"/>
    </source>
</evidence>
<dbReference type="FunFam" id="3.40.50.300:FF:000479">
    <property type="entry name" value="Multidrug resistance protein 1A"/>
    <property type="match status" value="2"/>
</dbReference>
<dbReference type="GO" id="GO:0015421">
    <property type="term" value="F:ABC-type oligopeptide transporter activity"/>
    <property type="evidence" value="ECO:0007669"/>
    <property type="project" value="TreeGrafter"/>
</dbReference>
<dbReference type="InterPro" id="IPR003593">
    <property type="entry name" value="AAA+_ATPase"/>
</dbReference>
<feature type="domain" description="ABC transmembrane type-1" evidence="14">
    <location>
        <begin position="46"/>
        <end position="348"/>
    </location>
</feature>
<evidence type="ECO:0000256" key="8">
    <source>
        <dbReference type="ARBA" id="ARBA00022967"/>
    </source>
</evidence>
<dbReference type="GO" id="GO:0016887">
    <property type="term" value="F:ATP hydrolysis activity"/>
    <property type="evidence" value="ECO:0007669"/>
    <property type="project" value="InterPro"/>
</dbReference>
<reference evidence="15 16" key="1">
    <citation type="journal article" date="2010" name="Science">
        <title>Plasticity of animal genome architecture unmasked by rapid evolution of a pelagic tunicate.</title>
        <authorList>
            <person name="Denoeud F."/>
            <person name="Henriet S."/>
            <person name="Mungpakdee S."/>
            <person name="Aury J.M."/>
            <person name="Da Silva C."/>
            <person name="Brinkmann H."/>
            <person name="Mikhaleva J."/>
            <person name="Olsen L.C."/>
            <person name="Jubin C."/>
            <person name="Canestro C."/>
            <person name="Bouquet J.M."/>
            <person name="Danks G."/>
            <person name="Poulain J."/>
            <person name="Campsteijn C."/>
            <person name="Adamski M."/>
            <person name="Cross I."/>
            <person name="Yadetie F."/>
            <person name="Muffato M."/>
            <person name="Louis A."/>
            <person name="Butcher S."/>
            <person name="Tsagkogeorga G."/>
            <person name="Konrad A."/>
            <person name="Singh S."/>
            <person name="Jensen M.F."/>
            <person name="Cong E.H."/>
            <person name="Eikeseth-Otteraa H."/>
            <person name="Noel B."/>
            <person name="Anthouard V."/>
            <person name="Porcel B.M."/>
            <person name="Kachouri-Lafond R."/>
            <person name="Nishino A."/>
            <person name="Ugolini M."/>
            <person name="Chourrout P."/>
            <person name="Nishida H."/>
            <person name="Aasland R."/>
            <person name="Huzurbazar S."/>
            <person name="Westhof E."/>
            <person name="Delsuc F."/>
            <person name="Lehrach H."/>
            <person name="Reinhardt R."/>
            <person name="Weissenbach J."/>
            <person name="Roy S.W."/>
            <person name="Artiguenave F."/>
            <person name="Postlethwait J.H."/>
            <person name="Manak J.R."/>
            <person name="Thompson E.M."/>
            <person name="Jaillon O."/>
            <person name="Du Pasquier L."/>
            <person name="Boudinot P."/>
            <person name="Liberles D.A."/>
            <person name="Volff J.N."/>
            <person name="Philippe H."/>
            <person name="Lenhard B."/>
            <person name="Roest Crollius H."/>
            <person name="Wincker P."/>
            <person name="Chourrout D."/>
        </authorList>
    </citation>
    <scope>NUCLEOTIDE SEQUENCE [LARGE SCALE GENOMIC DNA]</scope>
</reference>
<dbReference type="Gene3D" id="3.40.50.300">
    <property type="entry name" value="P-loop containing nucleotide triphosphate hydrolases"/>
    <property type="match status" value="2"/>
</dbReference>
<dbReference type="InterPro" id="IPR027417">
    <property type="entry name" value="P-loop_NTPase"/>
</dbReference>
<evidence type="ECO:0000256" key="9">
    <source>
        <dbReference type="ARBA" id="ARBA00022989"/>
    </source>
</evidence>
<dbReference type="InterPro" id="IPR017871">
    <property type="entry name" value="ABC_transporter-like_CS"/>
</dbReference>
<sequence length="1244" mass="137932">MKKDKKINAFEMQEKEEEKDKSEIVKKRGIIDLYKYADGLDVFMIILSGIFSIIAGLLVPAAYVIFGDMTDTFVDFGFLGGCSNETAYEDYFNFTLYFLGTMTQYSLYFCYLSIAQTLTAAIATSISMISAQRQVTRIRKAYFAATLRQEVAYYDSVDSAVTAQAMTQESKKIQDAIGEKYSTSLKCLASFVGGCGLGFYYEWKYSLAIFAFLPAIAIAAVLMFMVDKKMRRVRDSSYAKSNTVAEEVFSGIRTVAAFGKEIYELDRFNSSLELSKKNGIKFAPLKGLAMGFLPCVMYVMFGFGFWYGGQLILFEGWTVGQMFTCLLVVLIGVTLLSLFFTNLEYFTSAIVAAEKLYHLIERESTVNYESTSGFPVPCQFEANVSINNLFFKYPTRDQSVLNGISLEVKSGQTVALVGESGSGKSTVIQLLQRFYNYESGSIRIGGKRIENYSVQELRSQIGVVNQEPILFNKSIAENIRLGYPDATDKEIEAALAEANALDFVKRLPEGIHTVAGQQGGLLSGGQKQRICIARVLIKKPKLVLLDEATSALDLNSEALVQKSLENMGVNRTVVVVAHRLATIKNADKIYAMRDGKVVEFGTHDELIKKKGYYEQLCMLQGMAHDQEKDSKAKNVKESFENTFKENETDFGEDSKDKYSKSVFKELMKLNSPESCYIIFGCFFALCAGAVEPFFAVAIADFIYVFSESKTTEQLEDEILVWALVTGGLGLILMVTVFLEYSCLGKAGEELTYRVRSLTFRSIVHQEMAFFDQEENTTAQLQNKLATDGDAIQGATGTRVANVIKNFMTLLVSLAIGFFFNWIIALVAIAFIPLIGLCQVVINRELSGAGAEAERVAFESAQIIVSESTKNIRTVTSLQCQNQLKSEFSKNLEKPAQQQKRKAFVVGFAMGFADSSLFLAYASCFWLGAWLIDEEIEDASEFDSIFKAMMGVVFGAMVLGQNTAFMANYAEAISAGRRLLSIIESKPSIDVANGGGGIEQLDNCEVKMQSINFVYPTRPKNQILKNFDLQLKSGETVALVGESGQGKSTMVQLILRFYDAEGDILIDGVRLKSLNISYLRSMIGLVSQEPVLFNGSIRENILYGTQDKSVSQSEIEKVCRQANVLEFALKMTDGLETNVGERGGKLSGGQKQRVAIARALIRNPKIMLFDEATSALDNESETIVKKALDEARRGKTCLVIAHRLSSISFADKIGVLKEGKIIEFGSHEELFAKRGAYFELMQSQV</sequence>
<evidence type="ECO:0000256" key="5">
    <source>
        <dbReference type="ARBA" id="ARBA00022737"/>
    </source>
</evidence>
<keyword evidence="5" id="KW-0677">Repeat</keyword>
<accession>E4XHM9</accession>
<dbReference type="GO" id="GO:0005743">
    <property type="term" value="C:mitochondrial inner membrane"/>
    <property type="evidence" value="ECO:0007669"/>
    <property type="project" value="TreeGrafter"/>
</dbReference>
<keyword evidence="16" id="KW-1185">Reference proteome</keyword>
<dbReference type="Gene3D" id="1.20.1560.10">
    <property type="entry name" value="ABC transporter type 1, transmembrane domain"/>
    <property type="match status" value="1"/>
</dbReference>
<evidence type="ECO:0000256" key="4">
    <source>
        <dbReference type="ARBA" id="ARBA00022692"/>
    </source>
</evidence>
<evidence type="ECO:0000256" key="6">
    <source>
        <dbReference type="ARBA" id="ARBA00022741"/>
    </source>
</evidence>
<dbReference type="CDD" id="cd03249">
    <property type="entry name" value="ABC_MTABC3_MDL1_MDL2"/>
    <property type="match status" value="1"/>
</dbReference>
<dbReference type="PROSITE" id="PS00211">
    <property type="entry name" value="ABC_TRANSPORTER_1"/>
    <property type="match status" value="2"/>
</dbReference>
<keyword evidence="3" id="KW-0813">Transport</keyword>
<dbReference type="EMBL" id="FN653052">
    <property type="protein sequence ID" value="CBY19586.1"/>
    <property type="molecule type" value="Genomic_DNA"/>
</dbReference>
<feature type="transmembrane region" description="Helical" evidence="12">
    <location>
        <begin position="319"/>
        <end position="340"/>
    </location>
</feature>
<evidence type="ECO:0000256" key="7">
    <source>
        <dbReference type="ARBA" id="ARBA00022840"/>
    </source>
</evidence>
<dbReference type="AlphaFoldDB" id="E4XHM9"/>
<evidence type="ECO:0000256" key="2">
    <source>
        <dbReference type="ARBA" id="ARBA00007577"/>
    </source>
</evidence>
<keyword evidence="8" id="KW-1278">Translocase</keyword>
<comment type="similarity">
    <text evidence="2">Belongs to the ABC transporter superfamily. ABCB family. Multidrug resistance exporter (TC 3.A.1.201) subfamily.</text>
</comment>
<feature type="transmembrane region" description="Helical" evidence="12">
    <location>
        <begin position="181"/>
        <end position="201"/>
    </location>
</feature>
<dbReference type="CDD" id="cd18578">
    <property type="entry name" value="ABC_6TM_Pgp_ABCB1_D2_like"/>
    <property type="match status" value="1"/>
</dbReference>
<feature type="transmembrane region" description="Helical" evidence="12">
    <location>
        <begin position="806"/>
        <end position="834"/>
    </location>
</feature>
<dbReference type="PANTHER" id="PTHR43394">
    <property type="entry name" value="ATP-DEPENDENT PERMEASE MDL1, MITOCHONDRIAL"/>
    <property type="match status" value="1"/>
</dbReference>
<evidence type="ECO:0000313" key="16">
    <source>
        <dbReference type="Proteomes" id="UP000001307"/>
    </source>
</evidence>
<feature type="transmembrane region" description="Helical" evidence="12">
    <location>
        <begin position="42"/>
        <end position="66"/>
    </location>
</feature>
<evidence type="ECO:0000256" key="10">
    <source>
        <dbReference type="ARBA" id="ARBA00023136"/>
    </source>
</evidence>
<evidence type="ECO:0000256" key="12">
    <source>
        <dbReference type="SAM" id="Phobius"/>
    </source>
</evidence>
<dbReference type="PROSITE" id="PS50893">
    <property type="entry name" value="ABC_TRANSPORTER_2"/>
    <property type="match status" value="2"/>
</dbReference>
<evidence type="ECO:0000259" key="13">
    <source>
        <dbReference type="PROSITE" id="PS50893"/>
    </source>
</evidence>
<dbReference type="CDD" id="cd18577">
    <property type="entry name" value="ABC_6TM_Pgp_ABCB1_D1_like"/>
    <property type="match status" value="1"/>
</dbReference>
<feature type="domain" description="ABC transmembrane type-1" evidence="14">
    <location>
        <begin position="678"/>
        <end position="931"/>
    </location>
</feature>
<evidence type="ECO:0000256" key="3">
    <source>
        <dbReference type="ARBA" id="ARBA00022448"/>
    </source>
</evidence>
<comment type="subcellular location">
    <subcellularLocation>
        <location evidence="1">Membrane</location>
        <topology evidence="1">Multi-pass membrane protein</topology>
    </subcellularLocation>
</comment>
<dbReference type="SMART" id="SM00382">
    <property type="entry name" value="AAA"/>
    <property type="match status" value="2"/>
</dbReference>
<feature type="domain" description="ABC transporter" evidence="13">
    <location>
        <begin position="1005"/>
        <end position="1242"/>
    </location>
</feature>
<organism evidence="15 16">
    <name type="scientific">Oikopleura dioica</name>
    <name type="common">Tunicate</name>
    <dbReference type="NCBI Taxonomy" id="34765"/>
    <lineage>
        <taxon>Eukaryota</taxon>
        <taxon>Metazoa</taxon>
        <taxon>Chordata</taxon>
        <taxon>Tunicata</taxon>
        <taxon>Appendicularia</taxon>
        <taxon>Copelata</taxon>
        <taxon>Oikopleuridae</taxon>
        <taxon>Oikopleura</taxon>
    </lineage>
</organism>
<dbReference type="Pfam" id="PF00664">
    <property type="entry name" value="ABC_membrane"/>
    <property type="match status" value="2"/>
</dbReference>
<dbReference type="InterPro" id="IPR039421">
    <property type="entry name" value="Type_1_exporter"/>
</dbReference>
<dbReference type="PANTHER" id="PTHR43394:SF27">
    <property type="entry name" value="ATP-DEPENDENT TRANSLOCASE ABCB1-LIKE"/>
    <property type="match status" value="1"/>
</dbReference>
<feature type="transmembrane region" description="Helical" evidence="12">
    <location>
        <begin position="676"/>
        <end position="706"/>
    </location>
</feature>
<proteinExistence type="inferred from homology"/>
<keyword evidence="11" id="KW-0325">Glycoprotein</keyword>
<dbReference type="Proteomes" id="UP000001307">
    <property type="component" value="Unassembled WGS sequence"/>
</dbReference>
<keyword evidence="7" id="KW-0067">ATP-binding</keyword>
<feature type="transmembrane region" description="Helical" evidence="12">
    <location>
        <begin position="287"/>
        <end position="307"/>
    </location>
</feature>
<dbReference type="PROSITE" id="PS50929">
    <property type="entry name" value="ABC_TM1F"/>
    <property type="match status" value="2"/>
</dbReference>
<gene>
    <name evidence="15" type="ORF">GSOID_T00011010001</name>
</gene>
<keyword evidence="10 12" id="KW-0472">Membrane</keyword>
<dbReference type="Pfam" id="PF00005">
    <property type="entry name" value="ABC_tran"/>
    <property type="match status" value="2"/>
</dbReference>
<dbReference type="InterPro" id="IPR036640">
    <property type="entry name" value="ABC1_TM_sf"/>
</dbReference>
<dbReference type="SUPFAM" id="SSF52540">
    <property type="entry name" value="P-loop containing nucleoside triphosphate hydrolases"/>
    <property type="match status" value="2"/>
</dbReference>
<dbReference type="InParanoid" id="E4XHM9"/>
<feature type="transmembrane region" description="Helical" evidence="12">
    <location>
        <begin position="207"/>
        <end position="226"/>
    </location>
</feature>
<dbReference type="InterPro" id="IPR011527">
    <property type="entry name" value="ABC1_TM_dom"/>
</dbReference>
<keyword evidence="9 12" id="KW-1133">Transmembrane helix</keyword>
<protein>
    <submittedName>
        <fullName evidence="15">Uncharacterized protein</fullName>
    </submittedName>
</protein>
<evidence type="ECO:0000256" key="11">
    <source>
        <dbReference type="ARBA" id="ARBA00023180"/>
    </source>
</evidence>
<feature type="domain" description="ABC transporter" evidence="13">
    <location>
        <begin position="384"/>
        <end position="619"/>
    </location>
</feature>
<name>E4XHM9_OIKDI</name>
<evidence type="ECO:0000256" key="1">
    <source>
        <dbReference type="ARBA" id="ARBA00004141"/>
    </source>
</evidence>
<keyword evidence="4 12" id="KW-0812">Transmembrane</keyword>
<feature type="transmembrane region" description="Helical" evidence="12">
    <location>
        <begin position="105"/>
        <end position="129"/>
    </location>
</feature>
<dbReference type="InterPro" id="IPR003439">
    <property type="entry name" value="ABC_transporter-like_ATP-bd"/>
</dbReference>
<dbReference type="OrthoDB" id="6500128at2759"/>
<evidence type="ECO:0000259" key="14">
    <source>
        <dbReference type="PROSITE" id="PS50929"/>
    </source>
</evidence>
<feature type="transmembrane region" description="Helical" evidence="12">
    <location>
        <begin position="718"/>
        <end position="738"/>
    </location>
</feature>
<keyword evidence="6" id="KW-0547">Nucleotide-binding</keyword>
<dbReference type="GO" id="GO:0005524">
    <property type="term" value="F:ATP binding"/>
    <property type="evidence" value="ECO:0007669"/>
    <property type="project" value="UniProtKB-KW"/>
</dbReference>
<dbReference type="GO" id="GO:0090374">
    <property type="term" value="P:oligopeptide export from mitochondrion"/>
    <property type="evidence" value="ECO:0007669"/>
    <property type="project" value="TreeGrafter"/>
</dbReference>